<keyword evidence="2" id="KW-0732">Signal</keyword>
<feature type="transmembrane region" description="Helical" evidence="1">
    <location>
        <begin position="57"/>
        <end position="76"/>
    </location>
</feature>
<proteinExistence type="predicted"/>
<name>C1F4R1_ACIC5</name>
<reference evidence="3 4" key="1">
    <citation type="journal article" date="2009" name="Appl. Environ. Microbiol.">
        <title>Three genomes from the phylum Acidobacteria provide insight into the lifestyles of these microorganisms in soils.</title>
        <authorList>
            <person name="Ward N.L."/>
            <person name="Challacombe J.F."/>
            <person name="Janssen P.H."/>
            <person name="Henrissat B."/>
            <person name="Coutinho P.M."/>
            <person name="Wu M."/>
            <person name="Xie G."/>
            <person name="Haft D.H."/>
            <person name="Sait M."/>
            <person name="Badger J."/>
            <person name="Barabote R.D."/>
            <person name="Bradley B."/>
            <person name="Brettin T.S."/>
            <person name="Brinkac L.M."/>
            <person name="Bruce D."/>
            <person name="Creasy T."/>
            <person name="Daugherty S.C."/>
            <person name="Davidsen T.M."/>
            <person name="DeBoy R.T."/>
            <person name="Detter J.C."/>
            <person name="Dodson R.J."/>
            <person name="Durkin A.S."/>
            <person name="Ganapathy A."/>
            <person name="Gwinn-Giglio M."/>
            <person name="Han C.S."/>
            <person name="Khouri H."/>
            <person name="Kiss H."/>
            <person name="Kothari S.P."/>
            <person name="Madupu R."/>
            <person name="Nelson K.E."/>
            <person name="Nelson W.C."/>
            <person name="Paulsen I."/>
            <person name="Penn K."/>
            <person name="Ren Q."/>
            <person name="Rosovitz M.J."/>
            <person name="Selengut J.D."/>
            <person name="Shrivastava S."/>
            <person name="Sullivan S.A."/>
            <person name="Tapia R."/>
            <person name="Thompson L.S."/>
            <person name="Watkins K.L."/>
            <person name="Yang Q."/>
            <person name="Yu C."/>
            <person name="Zafar N."/>
            <person name="Zhou L."/>
            <person name="Kuske C.R."/>
        </authorList>
    </citation>
    <scope>NUCLEOTIDE SEQUENCE [LARGE SCALE GENOMIC DNA]</scope>
    <source>
        <strain evidence="4">ATCC 51196 / DSM 11244 / BCRC 80197 / JCM 7670 / NBRC 15755 / NCIMB 13165 / 161</strain>
    </source>
</reference>
<evidence type="ECO:0008006" key="5">
    <source>
        <dbReference type="Google" id="ProtNLM"/>
    </source>
</evidence>
<keyword evidence="1" id="KW-1133">Transmembrane helix</keyword>
<dbReference type="RefSeq" id="WP_015896332.1">
    <property type="nucleotide sequence ID" value="NC_012483.1"/>
</dbReference>
<keyword evidence="1" id="KW-0812">Transmembrane</keyword>
<evidence type="ECO:0000313" key="4">
    <source>
        <dbReference type="Proteomes" id="UP000002207"/>
    </source>
</evidence>
<dbReference type="KEGG" id="aca:ACP_1182"/>
<organism evidence="3 4">
    <name type="scientific">Acidobacterium capsulatum (strain ATCC 51196 / DSM 11244 / BCRC 80197 / JCM 7670 / NBRC 15755 / NCIMB 13165 / 161)</name>
    <dbReference type="NCBI Taxonomy" id="240015"/>
    <lineage>
        <taxon>Bacteria</taxon>
        <taxon>Pseudomonadati</taxon>
        <taxon>Acidobacteriota</taxon>
        <taxon>Terriglobia</taxon>
        <taxon>Terriglobales</taxon>
        <taxon>Acidobacteriaceae</taxon>
        <taxon>Acidobacterium</taxon>
    </lineage>
</organism>
<dbReference type="Pfam" id="PF04956">
    <property type="entry name" value="TrbC"/>
    <property type="match status" value="1"/>
</dbReference>
<evidence type="ECO:0000313" key="3">
    <source>
        <dbReference type="EMBL" id="ACO34565.1"/>
    </source>
</evidence>
<feature type="signal peptide" evidence="2">
    <location>
        <begin position="1"/>
        <end position="39"/>
    </location>
</feature>
<dbReference type="OrthoDB" id="121238at2"/>
<feature type="chain" id="PRO_5002907141" description="Conjugal transfer protein TrbC" evidence="2">
    <location>
        <begin position="40"/>
        <end position="112"/>
    </location>
</feature>
<evidence type="ECO:0000256" key="2">
    <source>
        <dbReference type="SAM" id="SignalP"/>
    </source>
</evidence>
<dbReference type="AlphaFoldDB" id="C1F4R1"/>
<dbReference type="Proteomes" id="UP000002207">
    <property type="component" value="Chromosome"/>
</dbReference>
<gene>
    <name evidence="3" type="ordered locus">ACP_1182</name>
</gene>
<evidence type="ECO:0000256" key="1">
    <source>
        <dbReference type="SAM" id="Phobius"/>
    </source>
</evidence>
<dbReference type="STRING" id="240015.ACP_1182"/>
<accession>C1F4R1</accession>
<keyword evidence="1" id="KW-0472">Membrane</keyword>
<feature type="transmembrane region" description="Helical" evidence="1">
    <location>
        <begin position="88"/>
        <end position="110"/>
    </location>
</feature>
<dbReference type="HOGENOM" id="CLU_2140398_0_0_0"/>
<sequence length="112" mass="11924">MNPISSSTAHCCHRWLRWLRRIRESVTLFSLLVLFPTLAAAQTASPFDTGFNALQNLFTGTIARVASLIAIVIGGYSFAHGEPGAKRTLAGVVAGTGIAVLAANVLSWLWGV</sequence>
<dbReference type="InParanoid" id="C1F4R1"/>
<dbReference type="eggNOG" id="ENOG502ZPAH">
    <property type="taxonomic scope" value="Bacteria"/>
</dbReference>
<dbReference type="EMBL" id="CP001472">
    <property type="protein sequence ID" value="ACO34565.1"/>
    <property type="molecule type" value="Genomic_DNA"/>
</dbReference>
<keyword evidence="4" id="KW-1185">Reference proteome</keyword>
<dbReference type="InterPro" id="IPR007039">
    <property type="entry name" value="TrbC/VirB2"/>
</dbReference>
<protein>
    <recommendedName>
        <fullName evidence="5">Conjugal transfer protein TrbC</fullName>
    </recommendedName>
</protein>